<dbReference type="UniPathway" id="UPA00138"/>
<accession>A0A6G8ANX1</accession>
<keyword evidence="6" id="KW-1185">Reference proteome</keyword>
<name>A0A6G8ANX1_9ENTE</name>
<comment type="catalytic activity">
    <reaction evidence="4">
        <text>beta-D-fructose 1,6-bisphosphate + H2O = beta-D-fructose 6-phosphate + phosphate</text>
        <dbReference type="Rhea" id="RHEA:11064"/>
        <dbReference type="ChEBI" id="CHEBI:15377"/>
        <dbReference type="ChEBI" id="CHEBI:32966"/>
        <dbReference type="ChEBI" id="CHEBI:43474"/>
        <dbReference type="ChEBI" id="CHEBI:57634"/>
        <dbReference type="EC" id="3.1.3.11"/>
    </reaction>
</comment>
<dbReference type="InterPro" id="IPR029052">
    <property type="entry name" value="Metallo-depent_PP-like"/>
</dbReference>
<comment type="similarity">
    <text evidence="4">Belongs to the FBPase class 3 family.</text>
</comment>
<dbReference type="InterPro" id="IPR009164">
    <property type="entry name" value="FBPtase_class3"/>
</dbReference>
<reference evidence="5 6" key="1">
    <citation type="submission" date="2020-03" db="EMBL/GenBank/DDBJ databases">
        <title>Vagococcus sp. nov., isolated from beetles.</title>
        <authorList>
            <person name="Hyun D.-W."/>
            <person name="Bae J.-W."/>
        </authorList>
    </citation>
    <scope>NUCLEOTIDE SEQUENCE [LARGE SCALE GENOMIC DNA]</scope>
    <source>
        <strain evidence="5 6">HDW17A</strain>
    </source>
</reference>
<gene>
    <name evidence="4" type="primary">fbp</name>
    <name evidence="5" type="ORF">G7081_05910</name>
</gene>
<dbReference type="Pfam" id="PF06874">
    <property type="entry name" value="FBPase_2"/>
    <property type="match status" value="1"/>
</dbReference>
<keyword evidence="3 4" id="KW-0119">Carbohydrate metabolism</keyword>
<dbReference type="EMBL" id="CP049886">
    <property type="protein sequence ID" value="QIL46642.1"/>
    <property type="molecule type" value="Genomic_DNA"/>
</dbReference>
<dbReference type="KEGG" id="vah:G7081_05910"/>
<keyword evidence="1 4" id="KW-0378">Hydrolase</keyword>
<dbReference type="GO" id="GO:0006094">
    <property type="term" value="P:gluconeogenesis"/>
    <property type="evidence" value="ECO:0007669"/>
    <property type="project" value="UniProtKB-UniRule"/>
</dbReference>
<evidence type="ECO:0000256" key="3">
    <source>
        <dbReference type="ARBA" id="ARBA00023277"/>
    </source>
</evidence>
<dbReference type="AlphaFoldDB" id="A0A6G8ANX1"/>
<proteinExistence type="inferred from homology"/>
<evidence type="ECO:0000256" key="2">
    <source>
        <dbReference type="ARBA" id="ARBA00023211"/>
    </source>
</evidence>
<keyword evidence="2 4" id="KW-0464">Manganese</keyword>
<comment type="pathway">
    <text evidence="4">Carbohydrate biosynthesis; gluconeogenesis.</text>
</comment>
<dbReference type="Proteomes" id="UP000500890">
    <property type="component" value="Chromosome"/>
</dbReference>
<comment type="cofactor">
    <cofactor evidence="4">
        <name>Mn(2+)</name>
        <dbReference type="ChEBI" id="CHEBI:29035"/>
    </cofactor>
</comment>
<dbReference type="RefSeq" id="WP_166008030.1">
    <property type="nucleotide sequence ID" value="NZ_CP049886.1"/>
</dbReference>
<evidence type="ECO:0000313" key="6">
    <source>
        <dbReference type="Proteomes" id="UP000500890"/>
    </source>
</evidence>
<organism evidence="5 6">
    <name type="scientific">Vagococcus coleopterorum</name>
    <dbReference type="NCBI Taxonomy" id="2714946"/>
    <lineage>
        <taxon>Bacteria</taxon>
        <taxon>Bacillati</taxon>
        <taxon>Bacillota</taxon>
        <taxon>Bacilli</taxon>
        <taxon>Lactobacillales</taxon>
        <taxon>Enterococcaceae</taxon>
        <taxon>Vagococcus</taxon>
    </lineage>
</organism>
<dbReference type="SUPFAM" id="SSF56300">
    <property type="entry name" value="Metallo-dependent phosphatases"/>
    <property type="match status" value="1"/>
</dbReference>
<evidence type="ECO:0000313" key="5">
    <source>
        <dbReference type="EMBL" id="QIL46642.1"/>
    </source>
</evidence>
<sequence>MDIKYLDLLAKEFPTKKSVITEVINLNAILALPKGTEHFISDVHGEFEAFQHILKNGSGRIRQKIAYLYHDELDSTEQNSLATLIYYPQEKINLTKDLIDNDEKLNDWYQKQLIRLVTVAQEVSSKYTRSKVRKAIPQEYSYVIEELLFTPSRQKQMSGYYNNVIETIVTLGIADDFIVEMSCLIQRLTIDHLHLVGDIYDRGPEPDKIIDSLMSYHSVDIQWGNHDVLWMAAALGSTVCQANVLRISSRYNNLDIIEKQYGMSIRFLVDFANKTYPNPHESFWPKLADEDSDMPHEKQRELASIQQAMAMIQFKLEGQIIEKQPDLNMSERSHFSKIDFNLYNYVHNGRTFQLNQQDFLSVNPKNPLTLTEEESKVVRNLSELFSLSDKLRKHVDYLFSVGSMYLVYNGNLLYHGCIPLDSKGEFKEFKFNDESYSGKELFDFFETVLRESYQAYSNGCKLSDDQLALLWYLWTGELSPLFGKDKMTTFERYFIQDKESHVEVKNPYYFLREEEETCDNILINFGLNPDTAHIINGHTPVKEVKGESPIKSDGKLLVIDGGFSKPYQSTTGIAGYTLLFNSYGMEIAVHQAFSGSDEAISKGQDLISVKRDIYQPSNRILVSQTDIGRSLQEQISDLLDLKTAYDQGILQEKSN</sequence>
<dbReference type="Gene3D" id="3.60.21.10">
    <property type="match status" value="1"/>
</dbReference>
<dbReference type="GO" id="GO:0042132">
    <property type="term" value="F:fructose 1,6-bisphosphate 1-phosphatase activity"/>
    <property type="evidence" value="ECO:0007669"/>
    <property type="project" value="UniProtKB-UniRule"/>
</dbReference>
<evidence type="ECO:0000256" key="1">
    <source>
        <dbReference type="ARBA" id="ARBA00022801"/>
    </source>
</evidence>
<dbReference type="EC" id="3.1.3.11" evidence="4"/>
<dbReference type="HAMAP" id="MF_01854">
    <property type="entry name" value="FBPase_class3"/>
    <property type="match status" value="1"/>
</dbReference>
<dbReference type="PIRSF" id="PIRSF000906">
    <property type="entry name" value="FBPtase_Bacill"/>
    <property type="match status" value="1"/>
</dbReference>
<evidence type="ECO:0000256" key="4">
    <source>
        <dbReference type="HAMAP-Rule" id="MF_01854"/>
    </source>
</evidence>
<protein>
    <recommendedName>
        <fullName evidence="4">Fructose-1,6-bisphosphatase class 3</fullName>
        <shortName evidence="4">FBPase class 3</shortName>
        <ecNumber evidence="4">3.1.3.11</ecNumber>
    </recommendedName>
    <alternativeName>
        <fullName evidence="4">D-fructose-1,6-bisphosphate 1-phosphohydrolase class 3</fullName>
    </alternativeName>
</protein>